<evidence type="ECO:0000313" key="2">
    <source>
        <dbReference type="Proteomes" id="UP001239795"/>
    </source>
</evidence>
<evidence type="ECO:0000313" key="1">
    <source>
        <dbReference type="EMBL" id="KAK1460915.1"/>
    </source>
</evidence>
<comment type="caution">
    <text evidence="1">The sequence shown here is derived from an EMBL/GenBank/DDBJ whole genome shotgun (WGS) entry which is preliminary data.</text>
</comment>
<sequence length="236" mass="26495">VTEVAIPIPPQHCSRALLTLPCPYLTTSPHTFPSIPWTLRRPYRTATLNRLPSASVPSAHPDPLHFPSLRFPNCPHPHFLCLRRRLDIQAIGTHQSSDSPSPVVFCCCRAVCLLRFLLPPYANSAHFHLYGYPSPKLSPHTLIPFDSFSRLPYLALYPTLTLPSNRDSSSRPSCSRLVPSAPATWNLNLLCRFVCSTRRDTTRRLSPAQAAHIVPYYTKALYTTPIIAIPQDQTHI</sequence>
<dbReference type="EMBL" id="MLGG01000012">
    <property type="protein sequence ID" value="KAK1460915.1"/>
    <property type="molecule type" value="Genomic_DNA"/>
</dbReference>
<proteinExistence type="predicted"/>
<dbReference type="Proteomes" id="UP001239795">
    <property type="component" value="Unassembled WGS sequence"/>
</dbReference>
<accession>A0AAI9ULV9</accession>
<gene>
    <name evidence="1" type="ORF">CMEL01_15212</name>
</gene>
<name>A0AAI9ULV9_9PEZI</name>
<reference evidence="1 2" key="1">
    <citation type="submission" date="2016-10" db="EMBL/GenBank/DDBJ databases">
        <title>The genome sequence of Colletotrichum fioriniae PJ7.</title>
        <authorList>
            <person name="Baroncelli R."/>
        </authorList>
    </citation>
    <scope>NUCLEOTIDE SEQUENCE [LARGE SCALE GENOMIC DNA]</scope>
    <source>
        <strain evidence="1">Col 31</strain>
    </source>
</reference>
<dbReference type="AlphaFoldDB" id="A0AAI9ULV9"/>
<protein>
    <submittedName>
        <fullName evidence="1">Uncharacterized protein</fullName>
    </submittedName>
</protein>
<organism evidence="1 2">
    <name type="scientific">Colletotrichum melonis</name>
    <dbReference type="NCBI Taxonomy" id="1209925"/>
    <lineage>
        <taxon>Eukaryota</taxon>
        <taxon>Fungi</taxon>
        <taxon>Dikarya</taxon>
        <taxon>Ascomycota</taxon>
        <taxon>Pezizomycotina</taxon>
        <taxon>Sordariomycetes</taxon>
        <taxon>Hypocreomycetidae</taxon>
        <taxon>Glomerellales</taxon>
        <taxon>Glomerellaceae</taxon>
        <taxon>Colletotrichum</taxon>
        <taxon>Colletotrichum acutatum species complex</taxon>
    </lineage>
</organism>
<keyword evidence="2" id="KW-1185">Reference proteome</keyword>
<feature type="non-terminal residue" evidence="1">
    <location>
        <position position="1"/>
    </location>
</feature>